<organism evidence="5 6">
    <name type="scientific">Diaporthe eres</name>
    <name type="common">Phomopsis oblonga</name>
    <dbReference type="NCBI Taxonomy" id="83184"/>
    <lineage>
        <taxon>Eukaryota</taxon>
        <taxon>Fungi</taxon>
        <taxon>Dikarya</taxon>
        <taxon>Ascomycota</taxon>
        <taxon>Pezizomycotina</taxon>
        <taxon>Sordariomycetes</taxon>
        <taxon>Sordariomycetidae</taxon>
        <taxon>Diaporthales</taxon>
        <taxon>Diaporthaceae</taxon>
        <taxon>Diaporthe</taxon>
        <taxon>Diaporthe eres species complex</taxon>
    </lineage>
</organism>
<keyword evidence="3" id="KW-0560">Oxidoreductase</keyword>
<dbReference type="Gene3D" id="3.40.50.720">
    <property type="entry name" value="NAD(P)-binding Rossmann-like Domain"/>
    <property type="match status" value="1"/>
</dbReference>
<gene>
    <name evidence="5" type="ORF">SLS63_010897</name>
</gene>
<evidence type="ECO:0000256" key="1">
    <source>
        <dbReference type="ARBA" id="ARBA00006484"/>
    </source>
</evidence>
<proteinExistence type="inferred from homology"/>
<name>A0ABR1NVQ1_DIAER</name>
<dbReference type="PANTHER" id="PTHR43976">
    <property type="entry name" value="SHORT CHAIN DEHYDROGENASE"/>
    <property type="match status" value="1"/>
</dbReference>
<dbReference type="Pfam" id="PF00106">
    <property type="entry name" value="adh_short"/>
    <property type="match status" value="1"/>
</dbReference>
<dbReference type="InterPro" id="IPR020904">
    <property type="entry name" value="Sc_DH/Rdtase_CS"/>
</dbReference>
<dbReference type="PRINTS" id="PR00081">
    <property type="entry name" value="GDHRDH"/>
</dbReference>
<dbReference type="InterPro" id="IPR036291">
    <property type="entry name" value="NAD(P)-bd_dom_sf"/>
</dbReference>
<evidence type="ECO:0000256" key="4">
    <source>
        <dbReference type="RuleBase" id="RU000363"/>
    </source>
</evidence>
<dbReference type="PRINTS" id="PR00080">
    <property type="entry name" value="SDRFAMILY"/>
</dbReference>
<evidence type="ECO:0000256" key="3">
    <source>
        <dbReference type="ARBA" id="ARBA00023002"/>
    </source>
</evidence>
<evidence type="ECO:0000313" key="6">
    <source>
        <dbReference type="Proteomes" id="UP001430848"/>
    </source>
</evidence>
<comment type="similarity">
    <text evidence="1 4">Belongs to the short-chain dehydrogenases/reductases (SDR) family.</text>
</comment>
<dbReference type="PROSITE" id="PS00061">
    <property type="entry name" value="ADH_SHORT"/>
    <property type="match status" value="1"/>
</dbReference>
<dbReference type="CDD" id="cd05374">
    <property type="entry name" value="17beta-HSD-like_SDR_c"/>
    <property type="match status" value="1"/>
</dbReference>
<dbReference type="Proteomes" id="UP001430848">
    <property type="component" value="Unassembled WGS sequence"/>
</dbReference>
<accession>A0ABR1NVQ1</accession>
<dbReference type="PANTHER" id="PTHR43976:SF16">
    <property type="entry name" value="SHORT-CHAIN DEHYDROGENASE_REDUCTASE FAMILY PROTEIN"/>
    <property type="match status" value="1"/>
</dbReference>
<dbReference type="SUPFAM" id="SSF51735">
    <property type="entry name" value="NAD(P)-binding Rossmann-fold domains"/>
    <property type="match status" value="1"/>
</dbReference>
<evidence type="ECO:0000256" key="2">
    <source>
        <dbReference type="ARBA" id="ARBA00022857"/>
    </source>
</evidence>
<dbReference type="InterPro" id="IPR051911">
    <property type="entry name" value="SDR_oxidoreductase"/>
</dbReference>
<reference evidence="5 6" key="1">
    <citation type="submission" date="2024-02" db="EMBL/GenBank/DDBJ databases">
        <title>De novo assembly and annotation of 12 fungi associated with fruit tree decline syndrome in Ontario, Canada.</title>
        <authorList>
            <person name="Sulman M."/>
            <person name="Ellouze W."/>
            <person name="Ilyukhin E."/>
        </authorList>
    </citation>
    <scope>NUCLEOTIDE SEQUENCE [LARGE SCALE GENOMIC DNA]</scope>
    <source>
        <strain evidence="5 6">M169</strain>
    </source>
</reference>
<dbReference type="InterPro" id="IPR002347">
    <property type="entry name" value="SDR_fam"/>
</dbReference>
<comment type="caution">
    <text evidence="5">The sequence shown here is derived from an EMBL/GenBank/DDBJ whole genome shotgun (WGS) entry which is preliminary data.</text>
</comment>
<evidence type="ECO:0000313" key="5">
    <source>
        <dbReference type="EMBL" id="KAK7716890.1"/>
    </source>
</evidence>
<sequence>MSGLVWFITGASNGFGLILSLHALKAGHRVIGAMRNKNRASDAVNAIESAGGHVIEMDMTEAQDSIVKKIQDVNQTHGPIDVLVNNAGYAMMGPISQFTEQEIQTQIQTNFYGPFYAIQAVLPAMRSRGSGTVVNISSVAGQDVSPTGGLYSASKFALEGLSEGLAKEEAASGISVLIVEPGAFRTNFLSAFVSVEKGVGEGAEGTLGASMDRWSTMSGKPPGDPRKGAEAIFQVVTGEGDAGRLKGEVLRLPLGKDAVARIEAKAERVKLDVAAARDVACSTDF</sequence>
<keyword evidence="6" id="KW-1185">Reference proteome</keyword>
<dbReference type="EMBL" id="JAKNSF020000096">
    <property type="protein sequence ID" value="KAK7716890.1"/>
    <property type="molecule type" value="Genomic_DNA"/>
</dbReference>
<protein>
    <submittedName>
        <fullName evidence="5">Uncharacterized protein</fullName>
    </submittedName>
</protein>
<keyword evidence="2" id="KW-0521">NADP</keyword>